<proteinExistence type="predicted"/>
<evidence type="ECO:0000313" key="3">
    <source>
        <dbReference type="Proteomes" id="UP000252100"/>
    </source>
</evidence>
<keyword evidence="3" id="KW-1185">Reference proteome</keyword>
<name>A0A345C020_9BACI</name>
<evidence type="ECO:0000313" key="2">
    <source>
        <dbReference type="EMBL" id="AXF56551.1"/>
    </source>
</evidence>
<dbReference type="AlphaFoldDB" id="A0A345C020"/>
<dbReference type="SUPFAM" id="SSF81301">
    <property type="entry name" value="Nucleotidyltransferase"/>
    <property type="match status" value="1"/>
</dbReference>
<dbReference type="EMBL" id="CP031092">
    <property type="protein sequence ID" value="AXF56551.1"/>
    <property type="molecule type" value="Genomic_DNA"/>
</dbReference>
<dbReference type="InterPro" id="IPR043519">
    <property type="entry name" value="NT_sf"/>
</dbReference>
<dbReference type="Proteomes" id="UP000252100">
    <property type="component" value="Chromosome"/>
</dbReference>
<reference evidence="2 3" key="1">
    <citation type="journal article" date="2018" name="J. Microbiol.">
        <title>Salicibibacter kimchii gen. nov., sp. nov., a moderately halophilic and alkalitolerant bacterium in the family Bacillaceae, isolated from kimchi.</title>
        <authorList>
            <person name="Jang J.Y."/>
            <person name="Oh Y.J."/>
            <person name="Lim S.K."/>
            <person name="Park H.K."/>
            <person name="Lee C."/>
            <person name="Kim J.Y."/>
            <person name="Lee M.A."/>
            <person name="Choi H.J."/>
        </authorList>
    </citation>
    <scope>NUCLEOTIDE SEQUENCE [LARGE SCALE GENOMIC DNA]</scope>
    <source>
        <strain evidence="2 3">NKC1-1</strain>
    </source>
</reference>
<protein>
    <submittedName>
        <fullName evidence="2">Nucleotidyltransferase domain-containing protein</fullName>
    </submittedName>
</protein>
<keyword evidence="2" id="KW-0808">Transferase</keyword>
<dbReference type="CDD" id="cd05403">
    <property type="entry name" value="NT_KNTase_like"/>
    <property type="match status" value="1"/>
</dbReference>
<organism evidence="2 3">
    <name type="scientific">Salicibibacter kimchii</name>
    <dbReference type="NCBI Taxonomy" id="2099786"/>
    <lineage>
        <taxon>Bacteria</taxon>
        <taxon>Bacillati</taxon>
        <taxon>Bacillota</taxon>
        <taxon>Bacilli</taxon>
        <taxon>Bacillales</taxon>
        <taxon>Bacillaceae</taxon>
        <taxon>Salicibibacter</taxon>
    </lineage>
</organism>
<dbReference type="KEGG" id="rue:DT065_11300"/>
<dbReference type="InterPro" id="IPR041633">
    <property type="entry name" value="Polbeta"/>
</dbReference>
<sequence>MTGLIDRDFFYIQKALEKYPEIEKGIIYGSRALGNYKRGSDVDFAIVGERVSHRTMVGLNDDLNEEYPLPYMFDLVHYDELSNVDSKNHIHQYGRKLYRKGVSHETKR</sequence>
<evidence type="ECO:0000259" key="1">
    <source>
        <dbReference type="Pfam" id="PF18765"/>
    </source>
</evidence>
<feature type="domain" description="Polymerase beta nucleotidyltransferase" evidence="1">
    <location>
        <begin position="12"/>
        <end position="100"/>
    </location>
</feature>
<dbReference type="OrthoDB" id="9803106at2"/>
<gene>
    <name evidence="2" type="ORF">DT065_11300</name>
</gene>
<accession>A0A345C020</accession>
<dbReference type="GO" id="GO:0016740">
    <property type="term" value="F:transferase activity"/>
    <property type="evidence" value="ECO:0007669"/>
    <property type="project" value="UniProtKB-KW"/>
</dbReference>
<dbReference type="Pfam" id="PF18765">
    <property type="entry name" value="Polbeta"/>
    <property type="match status" value="1"/>
</dbReference>
<dbReference type="Gene3D" id="3.30.460.10">
    <property type="entry name" value="Beta Polymerase, domain 2"/>
    <property type="match status" value="1"/>
</dbReference>
<dbReference type="RefSeq" id="WP_114373433.1">
    <property type="nucleotide sequence ID" value="NZ_CP031092.1"/>
</dbReference>